<comment type="caution">
    <text evidence="2">The sequence shown here is derived from an EMBL/GenBank/DDBJ whole genome shotgun (WGS) entry which is preliminary data.</text>
</comment>
<evidence type="ECO:0000313" key="2">
    <source>
        <dbReference type="EMBL" id="KAK2949816.1"/>
    </source>
</evidence>
<organism evidence="2 3">
    <name type="scientific">Blattamonas nauphoetae</name>
    <dbReference type="NCBI Taxonomy" id="2049346"/>
    <lineage>
        <taxon>Eukaryota</taxon>
        <taxon>Metamonada</taxon>
        <taxon>Preaxostyla</taxon>
        <taxon>Oxymonadida</taxon>
        <taxon>Blattamonas</taxon>
    </lineage>
</organism>
<keyword evidence="3" id="KW-1185">Reference proteome</keyword>
<feature type="region of interest" description="Disordered" evidence="1">
    <location>
        <begin position="1"/>
        <end position="22"/>
    </location>
</feature>
<feature type="compositionally biased region" description="Pro residues" evidence="1">
    <location>
        <begin position="94"/>
        <end position="108"/>
    </location>
</feature>
<name>A0ABQ9XCZ9_9EUKA</name>
<proteinExistence type="predicted"/>
<reference evidence="2 3" key="1">
    <citation type="journal article" date="2022" name="bioRxiv">
        <title>Genomics of Preaxostyla Flagellates Illuminates Evolutionary Transitions and the Path Towards Mitochondrial Loss.</title>
        <authorList>
            <person name="Novak L.V.F."/>
            <person name="Treitli S.C."/>
            <person name="Pyrih J."/>
            <person name="Halakuc P."/>
            <person name="Pipaliya S.V."/>
            <person name="Vacek V."/>
            <person name="Brzon O."/>
            <person name="Soukal P."/>
            <person name="Eme L."/>
            <person name="Dacks J.B."/>
            <person name="Karnkowska A."/>
            <person name="Elias M."/>
            <person name="Hampl V."/>
        </authorList>
    </citation>
    <scope>NUCLEOTIDE SEQUENCE [LARGE SCALE GENOMIC DNA]</scope>
    <source>
        <strain evidence="2">NAU3</strain>
        <tissue evidence="2">Gut</tissue>
    </source>
</reference>
<sequence>MKTNSHFSTRRSSISGSIHTNFQRQQAESACQFLAALEGSTTLSPLSRLLTLQLPLHKGNLDEAKTIATALIESHSTDTPARSGMLVDETDHSTPPPATPAPTLPTDT</sequence>
<dbReference type="Proteomes" id="UP001281761">
    <property type="component" value="Unassembled WGS sequence"/>
</dbReference>
<feature type="region of interest" description="Disordered" evidence="1">
    <location>
        <begin position="73"/>
        <end position="108"/>
    </location>
</feature>
<accession>A0ABQ9XCZ9</accession>
<gene>
    <name evidence="2" type="ORF">BLNAU_15211</name>
</gene>
<evidence type="ECO:0000313" key="3">
    <source>
        <dbReference type="Proteomes" id="UP001281761"/>
    </source>
</evidence>
<evidence type="ECO:0000256" key="1">
    <source>
        <dbReference type="SAM" id="MobiDB-lite"/>
    </source>
</evidence>
<dbReference type="EMBL" id="JARBJD010000148">
    <property type="protein sequence ID" value="KAK2949816.1"/>
    <property type="molecule type" value="Genomic_DNA"/>
</dbReference>
<protein>
    <submittedName>
        <fullName evidence="2">Uncharacterized protein</fullName>
    </submittedName>
</protein>